<dbReference type="GO" id="GO:0016740">
    <property type="term" value="F:transferase activity"/>
    <property type="evidence" value="ECO:0007669"/>
    <property type="project" value="UniProtKB-KW"/>
</dbReference>
<dbReference type="Gene3D" id="3.40.50.300">
    <property type="entry name" value="P-loop containing nucleotide triphosphate hydrolases"/>
    <property type="match status" value="1"/>
</dbReference>
<evidence type="ECO:0000313" key="2">
    <source>
        <dbReference type="Proteomes" id="UP000660668"/>
    </source>
</evidence>
<sequence>MVDDRPPTLGRGRLICVDGPAGSGKTTLATEIAGATGATVVHMDNLYEGWGGLPRVGAQLDRLLGPLSHNRPGSYRRWDWYADRWGEVVVVPPARLLVLEGVGSGSRSHEELITVLAWVEVAADLRLERGLARDGVELDEHLRAWSVTEAEHFARDDTRARADVVLDGSHGSSTYP</sequence>
<dbReference type="EMBL" id="JADKPO010000033">
    <property type="protein sequence ID" value="MBF4769851.1"/>
    <property type="molecule type" value="Genomic_DNA"/>
</dbReference>
<dbReference type="SUPFAM" id="SSF52540">
    <property type="entry name" value="P-loop containing nucleoside triphosphate hydrolases"/>
    <property type="match status" value="1"/>
</dbReference>
<accession>A0A930VRZ5</accession>
<proteinExistence type="predicted"/>
<dbReference type="AlphaFoldDB" id="A0A930VRZ5"/>
<protein>
    <submittedName>
        <fullName evidence="1">4-amino-4-deoxy-L-arabinose transferase</fullName>
    </submittedName>
</protein>
<keyword evidence="1" id="KW-0808">Transferase</keyword>
<reference evidence="1" key="1">
    <citation type="submission" date="2020-11" db="EMBL/GenBank/DDBJ databases">
        <title>Nocardioides cynanchi sp. nov., isolated from soil of rhizosphere of Cynanchum wilfordii.</title>
        <authorList>
            <person name="Lee J.-S."/>
            <person name="Suh M.K."/>
            <person name="Kim J.-S."/>
        </authorList>
    </citation>
    <scope>NUCLEOTIDE SEQUENCE</scope>
    <source>
        <strain evidence="1">KCTC 19276</strain>
    </source>
</reference>
<gene>
    <name evidence="1" type="ORF">ISU10_18935</name>
</gene>
<dbReference type="Proteomes" id="UP000660668">
    <property type="component" value="Unassembled WGS sequence"/>
</dbReference>
<evidence type="ECO:0000313" key="1">
    <source>
        <dbReference type="EMBL" id="MBF4769851.1"/>
    </source>
</evidence>
<organism evidence="1 2">
    <name type="scientific">Nocardioides agariphilus</name>
    <dbReference type="NCBI Taxonomy" id="433664"/>
    <lineage>
        <taxon>Bacteria</taxon>
        <taxon>Bacillati</taxon>
        <taxon>Actinomycetota</taxon>
        <taxon>Actinomycetes</taxon>
        <taxon>Propionibacteriales</taxon>
        <taxon>Nocardioidaceae</taxon>
        <taxon>Nocardioides</taxon>
    </lineage>
</organism>
<name>A0A930VRZ5_9ACTN</name>
<comment type="caution">
    <text evidence="1">The sequence shown here is derived from an EMBL/GenBank/DDBJ whole genome shotgun (WGS) entry which is preliminary data.</text>
</comment>
<dbReference type="InterPro" id="IPR027417">
    <property type="entry name" value="P-loop_NTPase"/>
</dbReference>
<keyword evidence="2" id="KW-1185">Reference proteome</keyword>